<dbReference type="InterPro" id="IPR036412">
    <property type="entry name" value="HAD-like_sf"/>
</dbReference>
<comment type="caution">
    <text evidence="5">The sequence shown here is derived from an EMBL/GenBank/DDBJ whole genome shotgun (WGS) entry which is preliminary data.</text>
</comment>
<dbReference type="InterPro" id="IPR023214">
    <property type="entry name" value="HAD_sf"/>
</dbReference>
<gene>
    <name evidence="5" type="ORF">ENU66_01185</name>
</gene>
<dbReference type="SFLD" id="SFLDG01129">
    <property type="entry name" value="C1.5:_HAD__Beta-PGM__Phosphata"/>
    <property type="match status" value="1"/>
</dbReference>
<dbReference type="Pfam" id="PF13242">
    <property type="entry name" value="Hydrolase_like"/>
    <property type="match status" value="1"/>
</dbReference>
<feature type="binding site" evidence="4">
    <location>
        <position position="206"/>
    </location>
    <ligand>
        <name>Mg(2+)</name>
        <dbReference type="ChEBI" id="CHEBI:18420"/>
    </ligand>
</feature>
<dbReference type="Gene3D" id="3.40.50.1000">
    <property type="entry name" value="HAD superfamily/HAD-like"/>
    <property type="match status" value="2"/>
</dbReference>
<dbReference type="GO" id="GO:0016791">
    <property type="term" value="F:phosphatase activity"/>
    <property type="evidence" value="ECO:0007669"/>
    <property type="project" value="TreeGrafter"/>
</dbReference>
<evidence type="ECO:0000313" key="5">
    <source>
        <dbReference type="EMBL" id="HGL16943.1"/>
    </source>
</evidence>
<dbReference type="EMBL" id="DTDJ01000012">
    <property type="protein sequence ID" value="HGL16943.1"/>
    <property type="molecule type" value="Genomic_DNA"/>
</dbReference>
<dbReference type="PIRSF" id="PIRSF000915">
    <property type="entry name" value="PGP-type_phosphatase"/>
    <property type="match status" value="1"/>
</dbReference>
<evidence type="ECO:0000256" key="2">
    <source>
        <dbReference type="PIRSR" id="PIRSR000915-1"/>
    </source>
</evidence>
<feature type="binding site" evidence="4">
    <location>
        <position position="10"/>
    </location>
    <ligand>
        <name>Mg(2+)</name>
        <dbReference type="ChEBI" id="CHEBI:18420"/>
    </ligand>
</feature>
<feature type="active site" description="Nucleophile" evidence="2">
    <location>
        <position position="10"/>
    </location>
</feature>
<dbReference type="NCBIfam" id="TIGR01460">
    <property type="entry name" value="HAD-SF-IIA"/>
    <property type="match status" value="1"/>
</dbReference>
<proteinExistence type="inferred from homology"/>
<keyword evidence="5" id="KW-0378">Hydrolase</keyword>
<sequence length="260" mass="29159">MKKLNYFLLDLDGTLILGNSVLNGAIEFIRELNNRKKKFLILTNNSSKSSSSYLKFLRKLGFPISSKNIFTSGRATAIFLKEKGIEEAYIVGTRSTIKEFESIGVKFNAESENLVLTFDTTLNFKKLEKATKILRNKRGVYIATHPDNICPVENGFIPDVGSFIALLKEATGRVPDFIPGKPSKYFFTKAMDLINALPEETAIIGDRLTTDIKTGKDFGITSMLVLTGETTRDDLKASEIKPDFVFENLTNLLKFLRSYL</sequence>
<dbReference type="Pfam" id="PF13344">
    <property type="entry name" value="Hydrolase_6"/>
    <property type="match status" value="1"/>
</dbReference>
<dbReference type="AlphaFoldDB" id="A0A7V3ZWL1"/>
<organism evidence="5">
    <name type="scientific">candidate division WOR-3 bacterium</name>
    <dbReference type="NCBI Taxonomy" id="2052148"/>
    <lineage>
        <taxon>Bacteria</taxon>
        <taxon>Bacteria division WOR-3</taxon>
    </lineage>
</organism>
<keyword evidence="4" id="KW-0460">Magnesium</keyword>
<dbReference type="SUPFAM" id="SSF56784">
    <property type="entry name" value="HAD-like"/>
    <property type="match status" value="1"/>
</dbReference>
<dbReference type="PANTHER" id="PTHR19288">
    <property type="entry name" value="4-NITROPHENYLPHOSPHATASE-RELATED"/>
    <property type="match status" value="1"/>
</dbReference>
<dbReference type="InterPro" id="IPR006357">
    <property type="entry name" value="HAD-SF_hydro_IIA"/>
</dbReference>
<feature type="binding site" evidence="3">
    <location>
        <position position="181"/>
    </location>
    <ligand>
        <name>substrate</name>
    </ligand>
</feature>
<dbReference type="GO" id="GO:0005737">
    <property type="term" value="C:cytoplasm"/>
    <property type="evidence" value="ECO:0007669"/>
    <property type="project" value="TreeGrafter"/>
</dbReference>
<feature type="binding site" evidence="4">
    <location>
        <position position="12"/>
    </location>
    <ligand>
        <name>Mg(2+)</name>
        <dbReference type="ChEBI" id="CHEBI:18420"/>
    </ligand>
</feature>
<dbReference type="SFLD" id="SFLDS00003">
    <property type="entry name" value="Haloacid_Dehalogenase"/>
    <property type="match status" value="1"/>
</dbReference>
<evidence type="ECO:0000256" key="1">
    <source>
        <dbReference type="PIRNR" id="PIRNR000915"/>
    </source>
</evidence>
<feature type="active site" description="Proton donor" evidence="2">
    <location>
        <position position="12"/>
    </location>
</feature>
<name>A0A7V3ZWL1_UNCW3</name>
<dbReference type="PANTHER" id="PTHR19288:SF46">
    <property type="entry name" value="HALOACID DEHALOGENASE-LIKE HYDROLASE DOMAIN-CONTAINING PROTEIN 2"/>
    <property type="match status" value="1"/>
</dbReference>
<comment type="cofactor">
    <cofactor evidence="4">
        <name>Mg(2+)</name>
        <dbReference type="ChEBI" id="CHEBI:18420"/>
    </cofactor>
    <text evidence="4">Divalent metal ions. Mg(2+) is the most effective.</text>
</comment>
<dbReference type="GO" id="GO:0046872">
    <property type="term" value="F:metal ion binding"/>
    <property type="evidence" value="ECO:0007669"/>
    <property type="project" value="UniProtKB-KW"/>
</dbReference>
<evidence type="ECO:0000256" key="4">
    <source>
        <dbReference type="PIRSR" id="PIRSR000915-3"/>
    </source>
</evidence>
<comment type="similarity">
    <text evidence="1">Belongs to the HAD-like hydrolase superfamily.</text>
</comment>
<keyword evidence="4" id="KW-0479">Metal-binding</keyword>
<accession>A0A7V3ZWL1</accession>
<reference evidence="5" key="1">
    <citation type="journal article" date="2020" name="mSystems">
        <title>Genome- and Community-Level Interaction Insights into Carbon Utilization and Element Cycling Functions of Hydrothermarchaeota in Hydrothermal Sediment.</title>
        <authorList>
            <person name="Zhou Z."/>
            <person name="Liu Y."/>
            <person name="Xu W."/>
            <person name="Pan J."/>
            <person name="Luo Z.H."/>
            <person name="Li M."/>
        </authorList>
    </citation>
    <scope>NUCLEOTIDE SEQUENCE [LARGE SCALE GENOMIC DNA]</scope>
    <source>
        <strain evidence="5">SpSt-69</strain>
    </source>
</reference>
<evidence type="ECO:0000256" key="3">
    <source>
        <dbReference type="PIRSR" id="PIRSR000915-2"/>
    </source>
</evidence>
<protein>
    <submittedName>
        <fullName evidence="5">HAD-IIA family hydrolase</fullName>
    </submittedName>
</protein>